<dbReference type="PROSITE" id="PS50943">
    <property type="entry name" value="HTH_CROC1"/>
    <property type="match status" value="1"/>
</dbReference>
<dbReference type="SMART" id="SM00530">
    <property type="entry name" value="HTH_XRE"/>
    <property type="match status" value="1"/>
</dbReference>
<sequence length="109" mass="12134">MSLLTDNIKRYAKLRGLSLQSVAERAGLSKNIIYKWTRADSSPSKASVKAIADALNVTYEDLTGEKTENKPTTIDVKAAIEDEHTLMTFDGKPIPPEDLEIMKRLLRGE</sequence>
<dbReference type="SUPFAM" id="SSF47413">
    <property type="entry name" value="lambda repressor-like DNA-binding domains"/>
    <property type="match status" value="1"/>
</dbReference>
<reference evidence="2 3" key="1">
    <citation type="submission" date="2021-05" db="EMBL/GenBank/DDBJ databases">
        <title>Complete Genome Sequence of Latilactobacillus sp. Strain WDN19, a High D-Aspartate-producing Lactic Acid Bacterium Isolated from a Japanese Pickle.</title>
        <authorList>
            <person name="Kajitani K."/>
            <person name="Takahashi S."/>
        </authorList>
    </citation>
    <scope>NUCLEOTIDE SEQUENCE [LARGE SCALE GENOMIC DNA]</scope>
    <source>
        <strain evidence="2 3">WDN19</strain>
    </source>
</reference>
<name>A0ABM7QRF7_LATCU</name>
<evidence type="ECO:0000313" key="2">
    <source>
        <dbReference type="EMBL" id="BCX29484.1"/>
    </source>
</evidence>
<dbReference type="EMBL" id="AP024685">
    <property type="protein sequence ID" value="BCX29484.1"/>
    <property type="molecule type" value="Genomic_DNA"/>
</dbReference>
<gene>
    <name evidence="2" type="ORF">LTWDN19_00510</name>
</gene>
<proteinExistence type="predicted"/>
<dbReference type="Gene3D" id="1.10.260.40">
    <property type="entry name" value="lambda repressor-like DNA-binding domains"/>
    <property type="match status" value="1"/>
</dbReference>
<evidence type="ECO:0000259" key="1">
    <source>
        <dbReference type="PROSITE" id="PS50943"/>
    </source>
</evidence>
<dbReference type="RefSeq" id="WP_221276538.1">
    <property type="nucleotide sequence ID" value="NZ_AP024685.1"/>
</dbReference>
<dbReference type="CDD" id="cd00093">
    <property type="entry name" value="HTH_XRE"/>
    <property type="match status" value="1"/>
</dbReference>
<accession>A0ABM7QRF7</accession>
<organism evidence="2 3">
    <name type="scientific">Latilactobacillus curvatus</name>
    <name type="common">Lactobacillus curvatus</name>
    <dbReference type="NCBI Taxonomy" id="28038"/>
    <lineage>
        <taxon>Bacteria</taxon>
        <taxon>Bacillati</taxon>
        <taxon>Bacillota</taxon>
        <taxon>Bacilli</taxon>
        <taxon>Lactobacillales</taxon>
        <taxon>Lactobacillaceae</taxon>
        <taxon>Latilactobacillus</taxon>
    </lineage>
</organism>
<feature type="domain" description="HTH cro/C1-type" evidence="1">
    <location>
        <begin position="8"/>
        <end position="62"/>
    </location>
</feature>
<protein>
    <recommendedName>
        <fullName evidence="1">HTH cro/C1-type domain-containing protein</fullName>
    </recommendedName>
</protein>
<dbReference type="InterPro" id="IPR001387">
    <property type="entry name" value="Cro/C1-type_HTH"/>
</dbReference>
<keyword evidence="3" id="KW-1185">Reference proteome</keyword>
<dbReference type="Pfam" id="PF01381">
    <property type="entry name" value="HTH_3"/>
    <property type="match status" value="1"/>
</dbReference>
<evidence type="ECO:0000313" key="3">
    <source>
        <dbReference type="Proteomes" id="UP000825100"/>
    </source>
</evidence>
<dbReference type="InterPro" id="IPR010982">
    <property type="entry name" value="Lambda_DNA-bd_dom_sf"/>
</dbReference>
<dbReference type="Proteomes" id="UP000825100">
    <property type="component" value="Chromosome"/>
</dbReference>